<dbReference type="HOGENOM" id="CLU_1462318_0_0_1"/>
<protein>
    <submittedName>
        <fullName evidence="9">Putative arsenical-resistance protein</fullName>
    </submittedName>
</protein>
<comment type="subcellular location">
    <subcellularLocation>
        <location evidence="1">Cell membrane</location>
        <topology evidence="1">Multi-pass membrane protein</topology>
    </subcellularLocation>
</comment>
<evidence type="ECO:0000256" key="2">
    <source>
        <dbReference type="ARBA" id="ARBA00010110"/>
    </source>
</evidence>
<evidence type="ECO:0000256" key="1">
    <source>
        <dbReference type="ARBA" id="ARBA00004651"/>
    </source>
</evidence>
<feature type="transmembrane region" description="Helical" evidence="8">
    <location>
        <begin position="23"/>
        <end position="42"/>
    </location>
</feature>
<dbReference type="InterPro" id="IPR002657">
    <property type="entry name" value="BilAc:Na_symport/Acr3"/>
</dbReference>
<proteinExistence type="inferred from homology"/>
<evidence type="ECO:0000256" key="7">
    <source>
        <dbReference type="ARBA" id="ARBA00023136"/>
    </source>
</evidence>
<evidence type="ECO:0000256" key="5">
    <source>
        <dbReference type="ARBA" id="ARBA00022692"/>
    </source>
</evidence>
<comment type="similarity">
    <text evidence="2">Belongs to the arsenical resistance-3 (ACR3) (TC 2.A.59) family.</text>
</comment>
<feature type="transmembrane region" description="Helical" evidence="8">
    <location>
        <begin position="94"/>
        <end position="116"/>
    </location>
</feature>
<dbReference type="InterPro" id="IPR038770">
    <property type="entry name" value="Na+/solute_symporter_sf"/>
</dbReference>
<dbReference type="PANTHER" id="PTHR43057">
    <property type="entry name" value="ARSENITE EFFLUX TRANSPORTER"/>
    <property type="match status" value="1"/>
</dbReference>
<dbReference type="OrthoDB" id="187348at2759"/>
<keyword evidence="7 8" id="KW-0472">Membrane</keyword>
<accession>R8BCP3</accession>
<feature type="transmembrane region" description="Helical" evidence="8">
    <location>
        <begin position="128"/>
        <end position="150"/>
    </location>
</feature>
<evidence type="ECO:0000256" key="3">
    <source>
        <dbReference type="ARBA" id="ARBA00022448"/>
    </source>
</evidence>
<evidence type="ECO:0000256" key="6">
    <source>
        <dbReference type="ARBA" id="ARBA00022989"/>
    </source>
</evidence>
<sequence length="185" mass="20582">MVVGILLGNFVPQTGPALQKGQFVGVSVPIAIGLLIMMYPILCKVRFESLYELLSHKGMWKQIIFSIFMNWVIAPFLMVLVWTGLAGGDGEYCAILVAINSILQMVLFAPLAVFFIRVIGHEDQALHISYTVVATSVGVFLGIPLAAAVLTRSIFRAMAGPEWAIKSYTRSFQLSEWQLHWWFTS</sequence>
<dbReference type="Pfam" id="PF01758">
    <property type="entry name" value="SBF"/>
    <property type="match status" value="1"/>
</dbReference>
<feature type="transmembrane region" description="Helical" evidence="8">
    <location>
        <begin position="63"/>
        <end position="82"/>
    </location>
</feature>
<dbReference type="InterPro" id="IPR004706">
    <property type="entry name" value="Arsenical-R_Acr3"/>
</dbReference>
<dbReference type="eggNOG" id="ENOG502QPKH">
    <property type="taxonomic scope" value="Eukaryota"/>
</dbReference>
<keyword evidence="6 8" id="KW-1133">Transmembrane helix</keyword>
<dbReference type="Gene3D" id="1.20.1530.20">
    <property type="match status" value="1"/>
</dbReference>
<gene>
    <name evidence="9" type="ORF">UCRPA7_7419</name>
</gene>
<keyword evidence="5 8" id="KW-0812">Transmembrane</keyword>
<dbReference type="GeneID" id="19328177"/>
<evidence type="ECO:0000313" key="10">
    <source>
        <dbReference type="Proteomes" id="UP000014074"/>
    </source>
</evidence>
<evidence type="ECO:0000256" key="4">
    <source>
        <dbReference type="ARBA" id="ARBA00022475"/>
    </source>
</evidence>
<dbReference type="KEGG" id="tmn:UCRPA7_7419"/>
<dbReference type="RefSeq" id="XP_007918142.1">
    <property type="nucleotide sequence ID" value="XM_007919951.1"/>
</dbReference>
<name>R8BCP3_PHAM7</name>
<organism evidence="9 10">
    <name type="scientific">Phaeoacremonium minimum (strain UCR-PA7)</name>
    <name type="common">Esca disease fungus</name>
    <name type="synonym">Togninia minima</name>
    <dbReference type="NCBI Taxonomy" id="1286976"/>
    <lineage>
        <taxon>Eukaryota</taxon>
        <taxon>Fungi</taxon>
        <taxon>Dikarya</taxon>
        <taxon>Ascomycota</taxon>
        <taxon>Pezizomycotina</taxon>
        <taxon>Sordariomycetes</taxon>
        <taxon>Sordariomycetidae</taxon>
        <taxon>Togniniales</taxon>
        <taxon>Togniniaceae</taxon>
        <taxon>Phaeoacremonium</taxon>
    </lineage>
</organism>
<keyword evidence="3" id="KW-0813">Transport</keyword>
<dbReference type="GO" id="GO:0015104">
    <property type="term" value="F:antimonite transmembrane transporter activity"/>
    <property type="evidence" value="ECO:0007669"/>
    <property type="project" value="TreeGrafter"/>
</dbReference>
<evidence type="ECO:0000256" key="8">
    <source>
        <dbReference type="SAM" id="Phobius"/>
    </source>
</evidence>
<keyword evidence="10" id="KW-1185">Reference proteome</keyword>
<keyword evidence="4" id="KW-1003">Cell membrane</keyword>
<dbReference type="GO" id="GO:0015297">
    <property type="term" value="F:antiporter activity"/>
    <property type="evidence" value="ECO:0007669"/>
    <property type="project" value="InterPro"/>
</dbReference>
<dbReference type="GO" id="GO:0005886">
    <property type="term" value="C:plasma membrane"/>
    <property type="evidence" value="ECO:0007669"/>
    <property type="project" value="UniProtKB-SubCell"/>
</dbReference>
<reference evidence="10" key="1">
    <citation type="journal article" date="2013" name="Genome Announc.">
        <title>Draft genome sequence of the ascomycete Phaeoacremonium aleophilum strain UCR-PA7, a causal agent of the esca disease complex in grapevines.</title>
        <authorList>
            <person name="Blanco-Ulate B."/>
            <person name="Rolshausen P."/>
            <person name="Cantu D."/>
        </authorList>
    </citation>
    <scope>NUCLEOTIDE SEQUENCE [LARGE SCALE GENOMIC DNA]</scope>
    <source>
        <strain evidence="10">UCR-PA7</strain>
    </source>
</reference>
<dbReference type="GO" id="GO:0015105">
    <property type="term" value="F:arsenite transmembrane transporter activity"/>
    <property type="evidence" value="ECO:0007669"/>
    <property type="project" value="TreeGrafter"/>
</dbReference>
<dbReference type="EMBL" id="KB933290">
    <property type="protein sequence ID" value="EON97073.1"/>
    <property type="molecule type" value="Genomic_DNA"/>
</dbReference>
<dbReference type="PANTHER" id="PTHR43057:SF1">
    <property type="entry name" value="ARSENICAL-RESISTANCE PROTEIN 3"/>
    <property type="match status" value="1"/>
</dbReference>
<dbReference type="AlphaFoldDB" id="R8BCP3"/>
<evidence type="ECO:0000313" key="9">
    <source>
        <dbReference type="EMBL" id="EON97073.1"/>
    </source>
</evidence>
<dbReference type="Proteomes" id="UP000014074">
    <property type="component" value="Unassembled WGS sequence"/>
</dbReference>